<dbReference type="CDD" id="cd09319">
    <property type="entry name" value="TDT_like_1"/>
    <property type="match status" value="1"/>
</dbReference>
<evidence type="ECO:0000256" key="2">
    <source>
        <dbReference type="ARBA" id="ARBA00022692"/>
    </source>
</evidence>
<accession>A0AAU2JZQ2</accession>
<keyword evidence="3 5" id="KW-1133">Transmembrane helix</keyword>
<evidence type="ECO:0000256" key="5">
    <source>
        <dbReference type="SAM" id="Phobius"/>
    </source>
</evidence>
<comment type="subcellular location">
    <subcellularLocation>
        <location evidence="1">Membrane</location>
        <topology evidence="1">Multi-pass membrane protein</topology>
    </subcellularLocation>
</comment>
<dbReference type="InterPro" id="IPR004695">
    <property type="entry name" value="SLAC1/Mae1/Ssu1/TehA"/>
</dbReference>
<dbReference type="Pfam" id="PF03595">
    <property type="entry name" value="SLAC1"/>
    <property type="match status" value="1"/>
</dbReference>
<feature type="transmembrane region" description="Helical" evidence="5">
    <location>
        <begin position="288"/>
        <end position="306"/>
    </location>
</feature>
<feature type="transmembrane region" description="Helical" evidence="5">
    <location>
        <begin position="258"/>
        <end position="282"/>
    </location>
</feature>
<evidence type="ECO:0000256" key="4">
    <source>
        <dbReference type="ARBA" id="ARBA00023136"/>
    </source>
</evidence>
<dbReference type="Gene3D" id="1.50.10.150">
    <property type="entry name" value="Voltage-dependent anion channel"/>
    <property type="match status" value="1"/>
</dbReference>
<proteinExistence type="predicted"/>
<gene>
    <name evidence="6" type="ORF">OG327_35220</name>
</gene>
<evidence type="ECO:0000313" key="6">
    <source>
        <dbReference type="EMBL" id="WTU78132.1"/>
    </source>
</evidence>
<feature type="transmembrane region" description="Helical" evidence="5">
    <location>
        <begin position="130"/>
        <end position="150"/>
    </location>
</feature>
<evidence type="ECO:0000256" key="3">
    <source>
        <dbReference type="ARBA" id="ARBA00022989"/>
    </source>
</evidence>
<protein>
    <submittedName>
        <fullName evidence="6">Tellurite resistance/C4-dicarboxylate transporter family protein</fullName>
    </submittedName>
</protein>
<dbReference type="InterPro" id="IPR038665">
    <property type="entry name" value="Voltage-dep_anion_channel_sf"/>
</dbReference>
<feature type="transmembrane region" description="Helical" evidence="5">
    <location>
        <begin position="100"/>
        <end position="118"/>
    </location>
</feature>
<feature type="transmembrane region" description="Helical" evidence="5">
    <location>
        <begin position="191"/>
        <end position="210"/>
    </location>
</feature>
<dbReference type="GO" id="GO:0055085">
    <property type="term" value="P:transmembrane transport"/>
    <property type="evidence" value="ECO:0007669"/>
    <property type="project" value="InterPro"/>
</dbReference>
<evidence type="ECO:0000256" key="1">
    <source>
        <dbReference type="ARBA" id="ARBA00004141"/>
    </source>
</evidence>
<dbReference type="GO" id="GO:0016020">
    <property type="term" value="C:membrane"/>
    <property type="evidence" value="ECO:0007669"/>
    <property type="project" value="UniProtKB-SubCell"/>
</dbReference>
<organism evidence="6">
    <name type="scientific">Streptomyces sp. NBC_00049</name>
    <dbReference type="NCBI Taxonomy" id="2903617"/>
    <lineage>
        <taxon>Bacteria</taxon>
        <taxon>Bacillati</taxon>
        <taxon>Actinomycetota</taxon>
        <taxon>Actinomycetes</taxon>
        <taxon>Kitasatosporales</taxon>
        <taxon>Streptomycetaceae</taxon>
        <taxon>Streptomyces</taxon>
    </lineage>
</organism>
<feature type="transmembrane region" description="Helical" evidence="5">
    <location>
        <begin position="156"/>
        <end position="179"/>
    </location>
</feature>
<keyword evidence="2 5" id="KW-0812">Transmembrane</keyword>
<reference evidence="6" key="1">
    <citation type="submission" date="2022-10" db="EMBL/GenBank/DDBJ databases">
        <title>The complete genomes of actinobacterial strains from the NBC collection.</title>
        <authorList>
            <person name="Joergensen T.S."/>
            <person name="Alvarez Arevalo M."/>
            <person name="Sterndorff E.B."/>
            <person name="Faurdal D."/>
            <person name="Vuksanovic O."/>
            <person name="Mourched A.-S."/>
            <person name="Charusanti P."/>
            <person name="Shaw S."/>
            <person name="Blin K."/>
            <person name="Weber T."/>
        </authorList>
    </citation>
    <scope>NUCLEOTIDE SEQUENCE</scope>
    <source>
        <strain evidence="6">NBC_00049</strain>
    </source>
</reference>
<keyword evidence="4 5" id="KW-0472">Membrane</keyword>
<feature type="transmembrane region" description="Helical" evidence="5">
    <location>
        <begin position="12"/>
        <end position="32"/>
    </location>
</feature>
<dbReference type="AlphaFoldDB" id="A0AAU2JZQ2"/>
<feature type="transmembrane region" description="Helical" evidence="5">
    <location>
        <begin position="222"/>
        <end position="246"/>
    </location>
</feature>
<feature type="transmembrane region" description="Helical" evidence="5">
    <location>
        <begin position="38"/>
        <end position="56"/>
    </location>
</feature>
<name>A0AAU2JZQ2_9ACTN</name>
<sequence length="315" mass="33087">MNPLPDRSWWAGLPPAAGTAVMATGIISVGLHLTGYEVLSLATLAAAAALWLVLAADFTSRLLGDRRRFRTEADTPAALTAVAATTVLGTRLSILGWQTLAAALLALAAVLWPALLLHVVRHWRRRMPGVAFLVCVATQGLAVLAAVLATVGHHDWLAWAALAAFVLGLLLYGAAFVRFDLREVSGGAGDHWVAGGALSISALAASKLTASPVWTGAAHTALSTTTLVVLAASLVWYVVLLGAELLHPRPDYDIRRWATVFPLGMTATACLSAAGPTGVAWLRPLGEVLLWIAVGAWLLTFAKLVASRRPVRGRG</sequence>
<dbReference type="EMBL" id="CP108264">
    <property type="protein sequence ID" value="WTU78132.1"/>
    <property type="molecule type" value="Genomic_DNA"/>
</dbReference>